<evidence type="ECO:0000313" key="3">
    <source>
        <dbReference type="Proteomes" id="UP000649955"/>
    </source>
</evidence>
<dbReference type="SMART" id="SM00287">
    <property type="entry name" value="SH3b"/>
    <property type="match status" value="1"/>
</dbReference>
<reference evidence="3" key="1">
    <citation type="journal article" date="2019" name="Int. J. Syst. Evol. Microbiol.">
        <title>The Global Catalogue of Microorganisms (GCM) 10K type strain sequencing project: providing services to taxonomists for standard genome sequencing and annotation.</title>
        <authorList>
            <consortium name="The Broad Institute Genomics Platform"/>
            <consortium name="The Broad Institute Genome Sequencing Center for Infectious Disease"/>
            <person name="Wu L."/>
            <person name="Ma J."/>
        </authorList>
    </citation>
    <scope>NUCLEOTIDE SEQUENCE [LARGE SCALE GENOMIC DNA]</scope>
    <source>
        <strain evidence="3">CGMCC 4.7680</strain>
    </source>
</reference>
<organism evidence="2 3">
    <name type="scientific">Amycolatopsis bullii</name>
    <dbReference type="NCBI Taxonomy" id="941987"/>
    <lineage>
        <taxon>Bacteria</taxon>
        <taxon>Bacillati</taxon>
        <taxon>Actinomycetota</taxon>
        <taxon>Actinomycetes</taxon>
        <taxon>Pseudonocardiales</taxon>
        <taxon>Pseudonocardiaceae</taxon>
        <taxon>Amycolatopsis</taxon>
    </lineage>
</organism>
<evidence type="ECO:0000259" key="1">
    <source>
        <dbReference type="SMART" id="SM00287"/>
    </source>
</evidence>
<accession>A0ABQ3KD26</accession>
<keyword evidence="3" id="KW-1185">Reference proteome</keyword>
<protein>
    <recommendedName>
        <fullName evidence="1">SH3b domain-containing protein</fullName>
    </recommendedName>
</protein>
<dbReference type="Proteomes" id="UP000649955">
    <property type="component" value="Unassembled WGS sequence"/>
</dbReference>
<proteinExistence type="predicted"/>
<comment type="caution">
    <text evidence="2">The sequence shown here is derived from an EMBL/GenBank/DDBJ whole genome shotgun (WGS) entry which is preliminary data.</text>
</comment>
<gene>
    <name evidence="2" type="ORF">GCM10017567_29160</name>
</gene>
<name>A0ABQ3KD26_9PSEU</name>
<dbReference type="InterPro" id="IPR003646">
    <property type="entry name" value="SH3-like_bac-type"/>
</dbReference>
<dbReference type="EMBL" id="BNAW01000009">
    <property type="protein sequence ID" value="GHG10193.1"/>
    <property type="molecule type" value="Genomic_DNA"/>
</dbReference>
<sequence>MARSDAAAMKRSKLRRTAGSGLVLAAVGALLAGGAIEASAAASGTVKTAGDPLNVRRAPTTAATAVKTVANGATVTIDCQVNGSSVTGPYGTGTLWDYVPALGGYISDTYVFTNSDTRVAPDCGVGSGSGQCADACAGEAQYRSSDSHFLVYDTNSDGYSAVVAYWLKGGAGPFYVWNSGGEGTKADKAVTVAHGGWVFYKVCVANYTTAKPDLKSCSDGITDYAA</sequence>
<feature type="domain" description="SH3b" evidence="1">
    <location>
        <begin position="41"/>
        <end position="115"/>
    </location>
</feature>
<dbReference type="Gene3D" id="2.30.30.40">
    <property type="entry name" value="SH3 Domains"/>
    <property type="match status" value="1"/>
</dbReference>
<evidence type="ECO:0000313" key="2">
    <source>
        <dbReference type="EMBL" id="GHG10193.1"/>
    </source>
</evidence>